<evidence type="ECO:0000256" key="5">
    <source>
        <dbReference type="ARBA" id="ARBA00022989"/>
    </source>
</evidence>
<keyword evidence="5 7" id="KW-1133">Transmembrane helix</keyword>
<feature type="transmembrane region" description="Helical" evidence="7">
    <location>
        <begin position="397"/>
        <end position="415"/>
    </location>
</feature>
<proteinExistence type="predicted"/>
<evidence type="ECO:0000259" key="8">
    <source>
        <dbReference type="Pfam" id="PF02366"/>
    </source>
</evidence>
<evidence type="ECO:0000256" key="4">
    <source>
        <dbReference type="ARBA" id="ARBA00022692"/>
    </source>
</evidence>
<feature type="domain" description="ArnT-like N-terminal" evidence="8">
    <location>
        <begin position="128"/>
        <end position="296"/>
    </location>
</feature>
<keyword evidence="2" id="KW-0328">Glycosyltransferase</keyword>
<feature type="transmembrane region" description="Helical" evidence="7">
    <location>
        <begin position="248"/>
        <end position="266"/>
    </location>
</feature>
<keyword evidence="6 7" id="KW-0472">Membrane</keyword>
<protein>
    <recommendedName>
        <fullName evidence="8">ArnT-like N-terminal domain-containing protein</fullName>
    </recommendedName>
</protein>
<dbReference type="EMBL" id="PEZT01000003">
    <property type="protein sequence ID" value="PIS09553.1"/>
    <property type="molecule type" value="Genomic_DNA"/>
</dbReference>
<feature type="transmembrane region" description="Helical" evidence="7">
    <location>
        <begin position="192"/>
        <end position="213"/>
    </location>
</feature>
<keyword evidence="3" id="KW-0808">Transferase</keyword>
<dbReference type="Pfam" id="PF02366">
    <property type="entry name" value="PMT"/>
    <property type="match status" value="1"/>
</dbReference>
<evidence type="ECO:0000256" key="2">
    <source>
        <dbReference type="ARBA" id="ARBA00022676"/>
    </source>
</evidence>
<dbReference type="InterPro" id="IPR003342">
    <property type="entry name" value="ArnT-like_N"/>
</dbReference>
<evidence type="ECO:0000313" key="10">
    <source>
        <dbReference type="Proteomes" id="UP000230093"/>
    </source>
</evidence>
<feature type="transmembrane region" description="Helical" evidence="7">
    <location>
        <begin position="169"/>
        <end position="186"/>
    </location>
</feature>
<dbReference type="Proteomes" id="UP000230093">
    <property type="component" value="Unassembled WGS sequence"/>
</dbReference>
<gene>
    <name evidence="9" type="ORF">COT75_00895</name>
</gene>
<organism evidence="9 10">
    <name type="scientific">Candidatus Beckwithbacteria bacterium CG10_big_fil_rev_8_21_14_0_10_34_10</name>
    <dbReference type="NCBI Taxonomy" id="1974495"/>
    <lineage>
        <taxon>Bacteria</taxon>
        <taxon>Candidatus Beckwithiibacteriota</taxon>
    </lineage>
</organism>
<evidence type="ECO:0000313" key="9">
    <source>
        <dbReference type="EMBL" id="PIS09553.1"/>
    </source>
</evidence>
<dbReference type="GO" id="GO:0006493">
    <property type="term" value="P:protein O-linked glycosylation"/>
    <property type="evidence" value="ECO:0007669"/>
    <property type="project" value="InterPro"/>
</dbReference>
<feature type="transmembrane region" description="Helical" evidence="7">
    <location>
        <begin position="365"/>
        <end position="385"/>
    </location>
</feature>
<dbReference type="AlphaFoldDB" id="A0A2H0WA76"/>
<dbReference type="GO" id="GO:0016020">
    <property type="term" value="C:membrane"/>
    <property type="evidence" value="ECO:0007669"/>
    <property type="project" value="InterPro"/>
</dbReference>
<evidence type="ECO:0000256" key="7">
    <source>
        <dbReference type="SAM" id="Phobius"/>
    </source>
</evidence>
<evidence type="ECO:0000256" key="1">
    <source>
        <dbReference type="ARBA" id="ARBA00004127"/>
    </source>
</evidence>
<sequence length="453" mass="53632">MLNKKIKVILKYLLIVILFGYFFVTLFPKTNFFYLHPDEHEYVRRSIYFDLLLKKDFQHPYWQTWEAYDQSQLEVYLYGLYFHLTGVDDISQYLESYQFNFPWKVKDWENDMRSSDNWWRKYTYQPLKQIPPEVFFRMTPILRLRKMAFIISFLTLVVFFLIGKKLKGWLFGFISVFLLFQHPLFAPSTLKVMLEPSLLFFTLLNFLVFLYFIESFKNQSGFRKKSFLALILGLTAALAASSKLTGGISFIYSLSLLLGLMVYNLLIVKKGKLGQFSLLFLLIVAGFTLFFYLLTPFIWSNPIKKTYFMISHQLDLAKRQQSYLSLADQALNGIKEKGLAVYENLFSRTGRFRTFDRISRKGKGFLLDPFLFIIGIFLVFKKTIVKFKLKQNLGKSFGLLLWAVTLFFWTTLYIHMDWDHYYLPLVPSIILCQALALEFLGKKIILIIKREIK</sequence>
<feature type="transmembrane region" description="Helical" evidence="7">
    <location>
        <begin position="421"/>
        <end position="440"/>
    </location>
</feature>
<keyword evidence="4 7" id="KW-0812">Transmembrane</keyword>
<name>A0A2H0WA76_9BACT</name>
<feature type="transmembrane region" description="Helical" evidence="7">
    <location>
        <begin position="144"/>
        <end position="162"/>
    </location>
</feature>
<accession>A0A2H0WA76</accession>
<feature type="transmembrane region" description="Helical" evidence="7">
    <location>
        <begin position="12"/>
        <end position="35"/>
    </location>
</feature>
<evidence type="ECO:0000256" key="3">
    <source>
        <dbReference type="ARBA" id="ARBA00022679"/>
    </source>
</evidence>
<evidence type="ECO:0000256" key="6">
    <source>
        <dbReference type="ARBA" id="ARBA00023136"/>
    </source>
</evidence>
<reference evidence="10" key="1">
    <citation type="submission" date="2017-09" db="EMBL/GenBank/DDBJ databases">
        <title>Depth-based differentiation of microbial function through sediment-hosted aquifers and enrichment of novel symbionts in the deep terrestrial subsurface.</title>
        <authorList>
            <person name="Probst A.J."/>
            <person name="Ladd B."/>
            <person name="Jarett J.K."/>
            <person name="Geller-Mcgrath D.E."/>
            <person name="Sieber C.M.K."/>
            <person name="Emerson J.B."/>
            <person name="Anantharaman K."/>
            <person name="Thomas B.C."/>
            <person name="Malmstrom R."/>
            <person name="Stieglmeier M."/>
            <person name="Klingl A."/>
            <person name="Woyke T."/>
            <person name="Ryan C.M."/>
            <person name="Banfield J.F."/>
        </authorList>
    </citation>
    <scope>NUCLEOTIDE SEQUENCE [LARGE SCALE GENOMIC DNA]</scope>
</reference>
<feature type="transmembrane region" description="Helical" evidence="7">
    <location>
        <begin position="278"/>
        <end position="299"/>
    </location>
</feature>
<feature type="transmembrane region" description="Helical" evidence="7">
    <location>
        <begin position="225"/>
        <end position="242"/>
    </location>
</feature>
<comment type="subcellular location">
    <subcellularLocation>
        <location evidence="1">Endomembrane system</location>
        <topology evidence="1">Multi-pass membrane protein</topology>
    </subcellularLocation>
</comment>
<dbReference type="GO" id="GO:0000030">
    <property type="term" value="F:mannosyltransferase activity"/>
    <property type="evidence" value="ECO:0007669"/>
    <property type="project" value="InterPro"/>
</dbReference>
<dbReference type="GO" id="GO:0012505">
    <property type="term" value="C:endomembrane system"/>
    <property type="evidence" value="ECO:0007669"/>
    <property type="project" value="UniProtKB-SubCell"/>
</dbReference>
<comment type="caution">
    <text evidence="9">The sequence shown here is derived from an EMBL/GenBank/DDBJ whole genome shotgun (WGS) entry which is preliminary data.</text>
</comment>